<dbReference type="Proteomes" id="UP000243376">
    <property type="component" value="Unassembled WGS sequence"/>
</dbReference>
<dbReference type="PROSITE" id="PS51732">
    <property type="entry name" value="ASN_GLN_ASE_3"/>
    <property type="match status" value="1"/>
</dbReference>
<dbReference type="PIRSF" id="PIRSF001220">
    <property type="entry name" value="L-ASNase_gatD"/>
    <property type="match status" value="1"/>
</dbReference>
<comment type="caution">
    <text evidence="2">The sequence shown here is derived from an EMBL/GenBank/DDBJ whole genome shotgun (WGS) entry which is preliminary data.</text>
</comment>
<dbReference type="PIRSF" id="PIRSF500176">
    <property type="entry name" value="L_ASNase"/>
    <property type="match status" value="1"/>
</dbReference>
<dbReference type="SUPFAM" id="SSF53774">
    <property type="entry name" value="Glutaminase/Asparaginase"/>
    <property type="match status" value="1"/>
</dbReference>
<dbReference type="AlphaFoldDB" id="A0A2J6X537"/>
<evidence type="ECO:0000259" key="1">
    <source>
        <dbReference type="Pfam" id="PF00710"/>
    </source>
</evidence>
<accession>A0A2J6X537</accession>
<dbReference type="Gene3D" id="3.40.50.1170">
    <property type="entry name" value="L-asparaginase, N-terminal domain"/>
    <property type="match status" value="1"/>
</dbReference>
<dbReference type="InterPro" id="IPR006034">
    <property type="entry name" value="Asparaginase/glutaminase-like"/>
</dbReference>
<proteinExistence type="predicted"/>
<dbReference type="InterPro" id="IPR027474">
    <property type="entry name" value="L-asparaginase_N"/>
</dbReference>
<dbReference type="PRINTS" id="PR00139">
    <property type="entry name" value="ASNGLNASE"/>
</dbReference>
<dbReference type="EMBL" id="PNIQ01000528">
    <property type="protein sequence ID" value="PMP81603.1"/>
    <property type="molecule type" value="Genomic_DNA"/>
</dbReference>
<evidence type="ECO:0000313" key="2">
    <source>
        <dbReference type="EMBL" id="PMP81603.1"/>
    </source>
</evidence>
<feature type="domain" description="L-asparaginase N-terminal" evidence="1">
    <location>
        <begin position="3"/>
        <end position="125"/>
    </location>
</feature>
<protein>
    <submittedName>
        <fullName evidence="2">Asparaginase</fullName>
    </submittedName>
</protein>
<sequence length="127" mass="13195">MPKLLILSTGGALVIRRALGSRDEQSLTLRPDLAVTVEEFANLPGSHLTPQQVFALAQRILAVREGYDGIVVASGSDTLEETAYLLDLLLPDGPPLTITSLPRLNASGAFASNGLSAAISVATTPSA</sequence>
<reference evidence="2 3" key="1">
    <citation type="submission" date="2018-01" db="EMBL/GenBank/DDBJ databases">
        <title>Metagenomic assembled genomes from two thermal pools in the Uzon Caldera, Kamchatka, Russia.</title>
        <authorList>
            <person name="Wilkins L."/>
            <person name="Ettinger C."/>
        </authorList>
    </citation>
    <scope>NUCLEOTIDE SEQUENCE [LARGE SCALE GENOMIC DNA]</scope>
    <source>
        <strain evidence="2">ZAV-02</strain>
    </source>
</reference>
<name>A0A2J6X537_9CHLR</name>
<organism evidence="2 3">
    <name type="scientific">Chloroflexus aggregans</name>
    <dbReference type="NCBI Taxonomy" id="152260"/>
    <lineage>
        <taxon>Bacteria</taxon>
        <taxon>Bacillati</taxon>
        <taxon>Chloroflexota</taxon>
        <taxon>Chloroflexia</taxon>
        <taxon>Chloroflexales</taxon>
        <taxon>Chloroflexineae</taxon>
        <taxon>Chloroflexaceae</taxon>
        <taxon>Chloroflexus</taxon>
    </lineage>
</organism>
<dbReference type="Pfam" id="PF00710">
    <property type="entry name" value="Asparaginase"/>
    <property type="match status" value="1"/>
</dbReference>
<evidence type="ECO:0000313" key="3">
    <source>
        <dbReference type="Proteomes" id="UP000243376"/>
    </source>
</evidence>
<dbReference type="GO" id="GO:0004067">
    <property type="term" value="F:asparaginase activity"/>
    <property type="evidence" value="ECO:0007669"/>
    <property type="project" value="UniProtKB-UniRule"/>
</dbReference>
<feature type="non-terminal residue" evidence="2">
    <location>
        <position position="127"/>
    </location>
</feature>
<dbReference type="InterPro" id="IPR037152">
    <property type="entry name" value="L-asparaginase_N_sf"/>
</dbReference>
<dbReference type="InterPro" id="IPR036152">
    <property type="entry name" value="Asp/glu_Ase-like_sf"/>
</dbReference>
<gene>
    <name evidence="2" type="ORF">C0184_08020</name>
</gene>